<dbReference type="Pfam" id="PF24175">
    <property type="entry name" value="SU10_adaptor"/>
    <property type="match status" value="1"/>
</dbReference>
<dbReference type="EMBL" id="AP014648">
    <property type="protein sequence ID" value="BAQ16104.1"/>
    <property type="molecule type" value="Genomic_DNA"/>
</dbReference>
<dbReference type="KEGG" id="mcg:GL4_0641"/>
<dbReference type="HOGENOM" id="CLU_1179109_0_0_5"/>
<name>A0A0A8K276_9HYPH</name>
<protein>
    <submittedName>
        <fullName evidence="1">Uncharacterized protein</fullName>
    </submittedName>
</protein>
<dbReference type="InterPro" id="IPR056209">
    <property type="entry name" value="SU10_adaptor"/>
</dbReference>
<keyword evidence="2" id="KW-1185">Reference proteome</keyword>
<dbReference type="OrthoDB" id="8265289at2"/>
<sequence length="235" mass="26269">MARGTQFLDLIVQVRNETGRSNAVAVGVEDVEGLKSHINRVYELLWNEYTWPHLRQEFSKTLNAGQQYYDLPSGLDVENIDKVALIYNGLTYNIDRGITFADYDIWDPAANERSDPVLKWDVKYVASAGVEQIEAWPLPAATQTLKFFGQLAFAPMVDDDDICLLDDTLVVLFTTARILKRQKDPDADDALSAANARLAKLRKRMSTGEAPCRLGVGVDDYRATPTRAIVRISGT</sequence>
<gene>
    <name evidence="1" type="ORF">GL4_0641</name>
</gene>
<accession>A0A0A8K276</accession>
<dbReference type="STRING" id="1384459.GL4_0641"/>
<dbReference type="AlphaFoldDB" id="A0A0A8K276"/>
<organism evidence="1 2">
    <name type="scientific">Methyloceanibacter caenitepidi</name>
    <dbReference type="NCBI Taxonomy" id="1384459"/>
    <lineage>
        <taxon>Bacteria</taxon>
        <taxon>Pseudomonadati</taxon>
        <taxon>Pseudomonadota</taxon>
        <taxon>Alphaproteobacteria</taxon>
        <taxon>Hyphomicrobiales</taxon>
        <taxon>Hyphomicrobiaceae</taxon>
        <taxon>Methyloceanibacter</taxon>
    </lineage>
</organism>
<dbReference type="Proteomes" id="UP000031643">
    <property type="component" value="Chromosome"/>
</dbReference>
<proteinExistence type="predicted"/>
<evidence type="ECO:0000313" key="2">
    <source>
        <dbReference type="Proteomes" id="UP000031643"/>
    </source>
</evidence>
<dbReference type="RefSeq" id="WP_045364457.1">
    <property type="nucleotide sequence ID" value="NZ_AP014648.1"/>
</dbReference>
<evidence type="ECO:0000313" key="1">
    <source>
        <dbReference type="EMBL" id="BAQ16104.1"/>
    </source>
</evidence>
<reference evidence="1 2" key="1">
    <citation type="submission" date="2014-09" db="EMBL/GenBank/DDBJ databases">
        <title>Genome sequencing of Methyloceanibacter caenitepidi Gela4.</title>
        <authorList>
            <person name="Takeuchi M."/>
            <person name="Susumu S."/>
            <person name="Kamagata Y."/>
            <person name="Oshima K."/>
            <person name="Hattori M."/>
            <person name="Iwasaki W."/>
        </authorList>
    </citation>
    <scope>NUCLEOTIDE SEQUENCE [LARGE SCALE GENOMIC DNA]</scope>
    <source>
        <strain evidence="1 2">Gela4</strain>
    </source>
</reference>